<evidence type="ECO:0000313" key="2">
    <source>
        <dbReference type="EMBL" id="KNZ54734.1"/>
    </source>
</evidence>
<reference evidence="2 3" key="1">
    <citation type="submission" date="2015-08" db="EMBL/GenBank/DDBJ databases">
        <title>Next Generation Sequencing and Analysis of the Genome of Puccinia sorghi L Schw, the Causal Agent of Maize Common Rust.</title>
        <authorList>
            <person name="Rochi L."/>
            <person name="Burguener G."/>
            <person name="Darino M."/>
            <person name="Turjanski A."/>
            <person name="Kreff E."/>
            <person name="Dieguez M.J."/>
            <person name="Sacco F."/>
        </authorList>
    </citation>
    <scope>NUCLEOTIDE SEQUENCE [LARGE SCALE GENOMIC DNA]</scope>
    <source>
        <strain evidence="2 3">RO10H11247</strain>
    </source>
</reference>
<dbReference type="AlphaFoldDB" id="A0A0L6V1V7"/>
<feature type="region of interest" description="Disordered" evidence="1">
    <location>
        <begin position="43"/>
        <end position="63"/>
    </location>
</feature>
<dbReference type="OrthoDB" id="2504036at2759"/>
<organism evidence="2 3">
    <name type="scientific">Puccinia sorghi</name>
    <dbReference type="NCBI Taxonomy" id="27349"/>
    <lineage>
        <taxon>Eukaryota</taxon>
        <taxon>Fungi</taxon>
        <taxon>Dikarya</taxon>
        <taxon>Basidiomycota</taxon>
        <taxon>Pucciniomycotina</taxon>
        <taxon>Pucciniomycetes</taxon>
        <taxon>Pucciniales</taxon>
        <taxon>Pucciniaceae</taxon>
        <taxon>Puccinia</taxon>
    </lineage>
</organism>
<name>A0A0L6V1V7_9BASI</name>
<dbReference type="Proteomes" id="UP000037035">
    <property type="component" value="Unassembled WGS sequence"/>
</dbReference>
<accession>A0A0L6V1V7</accession>
<comment type="caution">
    <text evidence="2">The sequence shown here is derived from an EMBL/GenBank/DDBJ whole genome shotgun (WGS) entry which is preliminary data.</text>
</comment>
<proteinExistence type="predicted"/>
<feature type="compositionally biased region" description="Basic residues" evidence="1">
    <location>
        <begin position="1"/>
        <end position="13"/>
    </location>
</feature>
<sequence length="136" mass="14723">MHESKKGKKKNRRGLYCAPGKHNPEVTSHDAYHCWQLHPELRPNSSKTTNSGSYHPPTTQLVKVDDGHESEVSLLLTEAASKPIVLDSGATHHLVNNPDTFLPTAESNIKISTGGHSNFLNATAVGTATLVNHLGK</sequence>
<evidence type="ECO:0000313" key="3">
    <source>
        <dbReference type="Proteomes" id="UP000037035"/>
    </source>
</evidence>
<protein>
    <submittedName>
        <fullName evidence="2">Uncharacterized protein</fullName>
    </submittedName>
</protein>
<dbReference type="VEuPathDB" id="FungiDB:VP01_2871g2"/>
<feature type="region of interest" description="Disordered" evidence="1">
    <location>
        <begin position="1"/>
        <end position="22"/>
    </location>
</feature>
<evidence type="ECO:0000256" key="1">
    <source>
        <dbReference type="SAM" id="MobiDB-lite"/>
    </source>
</evidence>
<feature type="compositionally biased region" description="Polar residues" evidence="1">
    <location>
        <begin position="43"/>
        <end position="61"/>
    </location>
</feature>
<gene>
    <name evidence="2" type="ORF">VP01_2871g2</name>
</gene>
<keyword evidence="3" id="KW-1185">Reference proteome</keyword>
<dbReference type="EMBL" id="LAVV01007803">
    <property type="protein sequence ID" value="KNZ54734.1"/>
    <property type="molecule type" value="Genomic_DNA"/>
</dbReference>